<name>A0A078AZT3_STYLE</name>
<feature type="compositionally biased region" description="Basic and acidic residues" evidence="1">
    <location>
        <begin position="262"/>
        <end position="280"/>
    </location>
</feature>
<keyword evidence="3" id="KW-1185">Reference proteome</keyword>
<evidence type="ECO:0000256" key="1">
    <source>
        <dbReference type="SAM" id="MobiDB-lite"/>
    </source>
</evidence>
<feature type="region of interest" description="Disordered" evidence="1">
    <location>
        <begin position="262"/>
        <end position="289"/>
    </location>
</feature>
<dbReference type="AlphaFoldDB" id="A0A078AZT3"/>
<protein>
    <submittedName>
        <fullName evidence="2">Uncharacterized protein</fullName>
    </submittedName>
</protein>
<accession>A0A078AZT3</accession>
<reference evidence="2 3" key="1">
    <citation type="submission" date="2014-06" db="EMBL/GenBank/DDBJ databases">
        <authorList>
            <person name="Swart Estienne"/>
        </authorList>
    </citation>
    <scope>NUCLEOTIDE SEQUENCE [LARGE SCALE GENOMIC DNA]</scope>
    <source>
        <strain evidence="2 3">130c</strain>
    </source>
</reference>
<organism evidence="2 3">
    <name type="scientific">Stylonychia lemnae</name>
    <name type="common">Ciliate</name>
    <dbReference type="NCBI Taxonomy" id="5949"/>
    <lineage>
        <taxon>Eukaryota</taxon>
        <taxon>Sar</taxon>
        <taxon>Alveolata</taxon>
        <taxon>Ciliophora</taxon>
        <taxon>Intramacronucleata</taxon>
        <taxon>Spirotrichea</taxon>
        <taxon>Stichotrichia</taxon>
        <taxon>Sporadotrichida</taxon>
        <taxon>Oxytrichidae</taxon>
        <taxon>Stylonychinae</taxon>
        <taxon>Stylonychia</taxon>
    </lineage>
</organism>
<dbReference type="InParanoid" id="A0A078AZT3"/>
<evidence type="ECO:0000313" key="2">
    <source>
        <dbReference type="EMBL" id="CDW87734.1"/>
    </source>
</evidence>
<dbReference type="Proteomes" id="UP000039865">
    <property type="component" value="Unassembled WGS sequence"/>
</dbReference>
<sequence>MSTITDECSITKGQKYLNQSMAISRKNSITKHRQNKQERLLSLQTNTDTNMILYNNIQHQVNQIDQIFTSDSFKKKILPKPFKITEKKLQEIETEKFLNGIQMFKPPVKESSKFIKFFRNQNPCHDVNNEKPSSTRHGHFLDQESLFKMGQVTIGDLKQTLMQNNKEIQNKTPHKYNQTTQNFFQKRSNSHIYRNNQSLQYHQTIEKQKQSFLDQVQQQQKFEDERVKKQEDFEQFKILLKQMQTVVEQVESENNLIKSDQVELRSDEESEAKIGQDETNRTNAKQSTERWQDILRRTGTDSTEIQQIKKMIEQPWQIYLKQKMRQLVKVERKFDESELQKQAEEDFFLKKLLKFRAKDDISFLEQPVDQCMQVQFFKKDDQLMKFYGQKYRFEMKEIRPFGGHTMIKELNPVYNDEVYVTEMRKFMSEQHKIQKQQKQRFFEMQKDLNKTSFMQPLKTQCNFSFKNRSKSINSEYIMGQTSKFSTNPFFHKNQSMMEKYNTHNREQLTTEDTSGNIDNSSLKLLNLDSVNSHNRDINSTHYRTFSTELTLYPNSMKAQSSPKTIQLLEQAQLNDKITEYQKLNKVLYIQIRQEMKLK</sequence>
<evidence type="ECO:0000313" key="3">
    <source>
        <dbReference type="Proteomes" id="UP000039865"/>
    </source>
</evidence>
<gene>
    <name evidence="2" type="primary">Contig10215.g10910</name>
    <name evidence="2" type="ORF">STYLEM_16846</name>
</gene>
<proteinExistence type="predicted"/>
<dbReference type="EMBL" id="CCKQ01015885">
    <property type="protein sequence ID" value="CDW87734.1"/>
    <property type="molecule type" value="Genomic_DNA"/>
</dbReference>